<dbReference type="RefSeq" id="WP_211848592.1">
    <property type="nucleotide sequence ID" value="NZ_JAAEDL010000026.1"/>
</dbReference>
<dbReference type="AlphaFoldDB" id="A0A9X9XH68"/>
<dbReference type="Pfam" id="PF08808">
    <property type="entry name" value="RES"/>
    <property type="match status" value="1"/>
</dbReference>
<dbReference type="EMBL" id="JAAEDL010000026">
    <property type="protein sequence ID" value="MBR0683054.1"/>
    <property type="molecule type" value="Genomic_DNA"/>
</dbReference>
<dbReference type="Proteomes" id="UP001138709">
    <property type="component" value="Unassembled WGS sequence"/>
</dbReference>
<protein>
    <submittedName>
        <fullName evidence="2">RES domain-containing protein</fullName>
    </submittedName>
</protein>
<organism evidence="2 3">
    <name type="scientific">Neoroseomonas eburnea</name>
    <dbReference type="NCBI Taxonomy" id="1346889"/>
    <lineage>
        <taxon>Bacteria</taxon>
        <taxon>Pseudomonadati</taxon>
        <taxon>Pseudomonadota</taxon>
        <taxon>Alphaproteobacteria</taxon>
        <taxon>Acetobacterales</taxon>
        <taxon>Acetobacteraceae</taxon>
        <taxon>Neoroseomonas</taxon>
    </lineage>
</organism>
<gene>
    <name evidence="2" type="ORF">GXW74_21370</name>
</gene>
<reference evidence="2" key="1">
    <citation type="submission" date="2020-01" db="EMBL/GenBank/DDBJ databases">
        <authorList>
            <person name="Rat A."/>
        </authorList>
    </citation>
    <scope>NUCLEOTIDE SEQUENCE</scope>
    <source>
        <strain evidence="2">LMG 31228</strain>
    </source>
</reference>
<comment type="caution">
    <text evidence="2">The sequence shown here is derived from an EMBL/GenBank/DDBJ whole genome shotgun (WGS) entry which is preliminary data.</text>
</comment>
<evidence type="ECO:0000313" key="3">
    <source>
        <dbReference type="Proteomes" id="UP001138709"/>
    </source>
</evidence>
<dbReference type="SMART" id="SM00953">
    <property type="entry name" value="RES"/>
    <property type="match status" value="1"/>
</dbReference>
<evidence type="ECO:0000313" key="2">
    <source>
        <dbReference type="EMBL" id="MBR0683054.1"/>
    </source>
</evidence>
<sequence>MRAVHSDALGVGQGASRFSDPMLDRGRLPRWLPLYLGQSFTLCLQEVLLRDRANVAPPGPFLVAEAEFALWDWVEIEVVRPLLLVDLRGTALTRSRVPTDVVGAADQRLARAWAAAFRRHPSGFAGIVFPSRFRTGDNLALFHDRIVGALRIASRRRLLDSPVDLGRACDALDLAIVPTASDPEA</sequence>
<keyword evidence="3" id="KW-1185">Reference proteome</keyword>
<dbReference type="InterPro" id="IPR014914">
    <property type="entry name" value="RES_dom"/>
</dbReference>
<name>A0A9X9XH68_9PROT</name>
<evidence type="ECO:0000259" key="1">
    <source>
        <dbReference type="SMART" id="SM00953"/>
    </source>
</evidence>
<feature type="domain" description="RES" evidence="1">
    <location>
        <begin position="14"/>
        <end position="154"/>
    </location>
</feature>
<accession>A0A9X9XH68</accession>
<proteinExistence type="predicted"/>
<reference evidence="2" key="2">
    <citation type="journal article" date="2021" name="Syst. Appl. Microbiol.">
        <title>Roseomonas hellenica sp. nov., isolated from roots of wild-growing Alkanna tinctoria.</title>
        <authorList>
            <person name="Rat A."/>
            <person name="Naranjo H.D."/>
            <person name="Lebbe L."/>
            <person name="Cnockaert M."/>
            <person name="Krigas N."/>
            <person name="Grigoriadou K."/>
            <person name="Maloupa E."/>
            <person name="Willems A."/>
        </authorList>
    </citation>
    <scope>NUCLEOTIDE SEQUENCE</scope>
    <source>
        <strain evidence="2">LMG 31228</strain>
    </source>
</reference>